<dbReference type="EMBL" id="CAGS01000566">
    <property type="protein sequence ID" value="CCF85897.1"/>
    <property type="molecule type" value="Genomic_DNA"/>
</dbReference>
<dbReference type="InterPro" id="IPR003141">
    <property type="entry name" value="Pol/His_phosphatase_N"/>
</dbReference>
<sequence>MVRIKRPRQRQRSGESQEQQDLTWRRMDLHIHTPASSDYQEHGVSLINILQKAEARGIDILAFADHNTVSGYARMWREIEDLEMLESLDRLSPDEARLLAEYRRLLNRILLLPGFEFTATFGFHILAIFPEDTSIRKLEHLLLQLNIPEDKIDKGSSEVGATTDVLHTYEILHNAGAIVIGAHVNSTHGIAMQGFPFGGQTKISYTQSPYLHALEATDLESTSRRSTARFFNGTKPEYPRRMHCVQGSDAHRLTRDPDRESNLGVGDRMTEVLLPETSFRALRELLESDDFTHIRPSRPSEMPFDFTLSAREEGNNIVQAFHERLPSRRSRSNPVLKDIVAFSNTNGGTIFIGLDANPTKEISGVSQAKEAAERLRDDIARFISPPPAASVAVHPTGDKEILVITVPQGAEKPYALINGEIYVRQESETAVAMRDEIVQMVKASLGIEEKLAADAAECLVPGSAELAPAELGVESDGATDECSIALPRTGVEIVKSEERDGVTYHAMRDLRNMKVVHNVTRDSARRLWRYAITQKESSPADPTSIDWQGSIGFLRLHKQRGGAVRYDLAYRDNGDLRVFYGVTDEGIDDLWRSALQHWVTPAAKEPATVTAE</sequence>
<dbReference type="Proteomes" id="UP000004221">
    <property type="component" value="Unassembled WGS sequence"/>
</dbReference>
<feature type="compositionally biased region" description="Basic residues" evidence="1">
    <location>
        <begin position="1"/>
        <end position="11"/>
    </location>
</feature>
<evidence type="ECO:0000313" key="5">
    <source>
        <dbReference type="Proteomes" id="UP000004221"/>
    </source>
</evidence>
<dbReference type="SUPFAM" id="SSF89550">
    <property type="entry name" value="PHP domain-like"/>
    <property type="match status" value="1"/>
</dbReference>
<dbReference type="CDD" id="cd07432">
    <property type="entry name" value="PHP_HisPPase"/>
    <property type="match status" value="1"/>
</dbReference>
<dbReference type="Gene3D" id="3.20.20.140">
    <property type="entry name" value="Metal-dependent hydrolases"/>
    <property type="match status" value="1"/>
</dbReference>
<accession>I4EMI4</accession>
<feature type="transmembrane region" description="Helical" evidence="2">
    <location>
        <begin position="109"/>
        <end position="129"/>
    </location>
</feature>
<feature type="domain" description="Polymerase/histidinol phosphatase N-terminal" evidence="3">
    <location>
        <begin position="27"/>
        <end position="121"/>
    </location>
</feature>
<dbReference type="Pfam" id="PF04326">
    <property type="entry name" value="SLFN_AlbA_2"/>
    <property type="match status" value="1"/>
</dbReference>
<dbReference type="PANTHER" id="PTHR42924">
    <property type="entry name" value="EXONUCLEASE"/>
    <property type="match status" value="1"/>
</dbReference>
<keyword evidence="2" id="KW-0812">Transmembrane</keyword>
<dbReference type="AlphaFoldDB" id="I4EMI4"/>
<evidence type="ECO:0000313" key="4">
    <source>
        <dbReference type="EMBL" id="CCF85897.1"/>
    </source>
</evidence>
<feature type="region of interest" description="Disordered" evidence="1">
    <location>
        <begin position="1"/>
        <end position="20"/>
    </location>
</feature>
<dbReference type="InterPro" id="IPR016195">
    <property type="entry name" value="Pol/histidinol_Pase-like"/>
</dbReference>
<evidence type="ECO:0000256" key="1">
    <source>
        <dbReference type="SAM" id="MobiDB-lite"/>
    </source>
</evidence>
<keyword evidence="5" id="KW-1185">Reference proteome</keyword>
<keyword evidence="2" id="KW-1133">Transmembrane helix</keyword>
<dbReference type="InterPro" id="IPR007421">
    <property type="entry name" value="Schlafen_AlbA_2_dom"/>
</dbReference>
<dbReference type="InterPro" id="IPR052018">
    <property type="entry name" value="PHP_domain"/>
</dbReference>
<comment type="caution">
    <text evidence="4">The sequence shown here is derived from an EMBL/GenBank/DDBJ whole genome shotgun (WGS) entry which is preliminary data.</text>
</comment>
<dbReference type="GO" id="GO:0004534">
    <property type="term" value="F:5'-3' RNA exonuclease activity"/>
    <property type="evidence" value="ECO:0007669"/>
    <property type="project" value="TreeGrafter"/>
</dbReference>
<dbReference type="GO" id="GO:0035312">
    <property type="term" value="F:5'-3' DNA exonuclease activity"/>
    <property type="evidence" value="ECO:0007669"/>
    <property type="project" value="TreeGrafter"/>
</dbReference>
<proteinExistence type="predicted"/>
<name>I4EMI4_9BACT</name>
<evidence type="ECO:0000256" key="2">
    <source>
        <dbReference type="SAM" id="Phobius"/>
    </source>
</evidence>
<dbReference type="SMART" id="SM00481">
    <property type="entry name" value="POLIIIAc"/>
    <property type="match status" value="1"/>
</dbReference>
<protein>
    <submittedName>
        <fullName evidence="4">Putative transcriptional regulator</fullName>
    </submittedName>
</protein>
<dbReference type="Gene3D" id="3.30.950.30">
    <property type="entry name" value="Schlafen, AAA domain"/>
    <property type="match status" value="1"/>
</dbReference>
<reference evidence="4 5" key="1">
    <citation type="journal article" date="2012" name="ISME J.">
        <title>Nitrification expanded: discovery, physiology and genomics of a nitrite-oxidizing bacterium from the phylum Chloroflexi.</title>
        <authorList>
            <person name="Sorokin D.Y."/>
            <person name="Lucker S."/>
            <person name="Vejmelkova D."/>
            <person name="Kostrikina N.A."/>
            <person name="Kleerebezem R."/>
            <person name="Rijpstra W.I."/>
            <person name="Damste J.S."/>
            <person name="Le Paslier D."/>
            <person name="Muyzer G."/>
            <person name="Wagner M."/>
            <person name="van Loosdrecht M.C."/>
            <person name="Daims H."/>
        </authorList>
    </citation>
    <scope>NUCLEOTIDE SEQUENCE [LARGE SCALE GENOMIC DNA]</scope>
    <source>
        <strain evidence="5">none</strain>
    </source>
</reference>
<evidence type="ECO:0000259" key="3">
    <source>
        <dbReference type="SMART" id="SM00481"/>
    </source>
</evidence>
<keyword evidence="2" id="KW-0472">Membrane</keyword>
<organism evidence="4 5">
    <name type="scientific">Nitrolancea hollandica Lb</name>
    <dbReference type="NCBI Taxonomy" id="1129897"/>
    <lineage>
        <taxon>Bacteria</taxon>
        <taxon>Pseudomonadati</taxon>
        <taxon>Thermomicrobiota</taxon>
        <taxon>Thermomicrobia</taxon>
        <taxon>Sphaerobacterales</taxon>
        <taxon>Sphaerobacterineae</taxon>
        <taxon>Sphaerobacteraceae</taxon>
        <taxon>Nitrolancea</taxon>
    </lineage>
</organism>
<dbReference type="InterPro" id="IPR038461">
    <property type="entry name" value="Schlafen_AlbA_2_dom_sf"/>
</dbReference>
<gene>
    <name evidence="4" type="ORF">NITHO_6080002</name>
</gene>
<dbReference type="PANTHER" id="PTHR42924:SF3">
    <property type="entry name" value="POLYMERASE_HISTIDINOL PHOSPHATASE N-TERMINAL DOMAIN-CONTAINING PROTEIN"/>
    <property type="match status" value="1"/>
</dbReference>